<dbReference type="EC" id="5.6.2.2" evidence="8"/>
<evidence type="ECO:0000259" key="11">
    <source>
        <dbReference type="PROSITE" id="PS52040"/>
    </source>
</evidence>
<feature type="active site" description="O-(5'-phospho-DNA)-tyrosine intermediate" evidence="8 9">
    <location>
        <position position="106"/>
    </location>
</feature>
<keyword evidence="7 8" id="KW-0413">Isomerase</keyword>
<evidence type="ECO:0000256" key="1">
    <source>
        <dbReference type="ARBA" id="ARBA00000185"/>
    </source>
</evidence>
<dbReference type="GO" id="GO:0005694">
    <property type="term" value="C:chromosome"/>
    <property type="evidence" value="ECO:0007669"/>
    <property type="project" value="InterPro"/>
</dbReference>
<dbReference type="Proteomes" id="UP000321746">
    <property type="component" value="Unassembled WGS sequence"/>
</dbReference>
<comment type="subcellular location">
    <subcellularLocation>
        <location evidence="8">Cytoplasm</location>
    </subcellularLocation>
</comment>
<comment type="catalytic activity">
    <reaction evidence="1 8 9">
        <text>ATP-dependent breakage, passage and rejoining of double-stranded DNA.</text>
        <dbReference type="EC" id="5.6.2.2"/>
    </reaction>
</comment>
<dbReference type="GO" id="GO:0034335">
    <property type="term" value="F:DNA negative supercoiling activity"/>
    <property type="evidence" value="ECO:0007669"/>
    <property type="project" value="UniProtKB-ARBA"/>
</dbReference>
<reference evidence="12 13" key="1">
    <citation type="submission" date="2019-07" db="EMBL/GenBank/DDBJ databases">
        <title>Whole genome shotgun sequence of Acetobacter oeni NBRC 105207.</title>
        <authorList>
            <person name="Hosoyama A."/>
            <person name="Uohara A."/>
            <person name="Ohji S."/>
            <person name="Ichikawa N."/>
        </authorList>
    </citation>
    <scope>NUCLEOTIDE SEQUENCE [LARGE SCALE GENOMIC DNA]</scope>
    <source>
        <strain evidence="12 13">NBRC 105207</strain>
    </source>
</reference>
<dbReference type="InterPro" id="IPR006691">
    <property type="entry name" value="GyrA/parC_rep"/>
</dbReference>
<name>A0A511XGX6_9PROT</name>
<evidence type="ECO:0000256" key="8">
    <source>
        <dbReference type="HAMAP-Rule" id="MF_01897"/>
    </source>
</evidence>
<comment type="similarity">
    <text evidence="2 8">Belongs to the type II topoisomerase GyrA/ParC subunit family.</text>
</comment>
<comment type="subunit">
    <text evidence="8">Heterotetramer, composed of two GyrA and two GyrB chains. In the heterotetramer, GyrA contains the active site tyrosine that forms a transient covalent intermediate with DNA, while GyrB binds cofactors and catalyzes ATP hydrolysis.</text>
</comment>
<dbReference type="Gene3D" id="1.10.268.10">
    <property type="entry name" value="Topoisomerase, domain 3"/>
    <property type="match status" value="1"/>
</dbReference>
<dbReference type="InterPro" id="IPR013757">
    <property type="entry name" value="Topo_IIA_A_a_sf"/>
</dbReference>
<evidence type="ECO:0000256" key="10">
    <source>
        <dbReference type="SAM" id="MobiDB-lite"/>
    </source>
</evidence>
<evidence type="ECO:0000256" key="5">
    <source>
        <dbReference type="ARBA" id="ARBA00023029"/>
    </source>
</evidence>
<dbReference type="EMBL" id="BJYG01000003">
    <property type="protein sequence ID" value="GEN62207.1"/>
    <property type="molecule type" value="Genomic_DNA"/>
</dbReference>
<dbReference type="InterPro" id="IPR013760">
    <property type="entry name" value="Topo_IIA-like_dom_sf"/>
</dbReference>
<dbReference type="NCBIfam" id="TIGR01063">
    <property type="entry name" value="gyrA"/>
    <property type="match status" value="1"/>
</dbReference>
<dbReference type="InterPro" id="IPR013758">
    <property type="entry name" value="Topo_IIA_A/C_ab"/>
</dbReference>
<accession>A0A511XGX6</accession>
<feature type="domain" description="Topo IIA-type catalytic" evidence="11">
    <location>
        <begin position="18"/>
        <end position="511"/>
    </location>
</feature>
<keyword evidence="3 8" id="KW-0547">Nucleotide-binding</keyword>
<dbReference type="GO" id="GO:0005737">
    <property type="term" value="C:cytoplasm"/>
    <property type="evidence" value="ECO:0007669"/>
    <property type="project" value="UniProtKB-SubCell"/>
</dbReference>
<keyword evidence="8" id="KW-0963">Cytoplasm</keyword>
<dbReference type="SUPFAM" id="SSF56719">
    <property type="entry name" value="Type II DNA topoisomerase"/>
    <property type="match status" value="1"/>
</dbReference>
<dbReference type="NCBIfam" id="NF004043">
    <property type="entry name" value="PRK05560.1"/>
    <property type="match status" value="1"/>
</dbReference>
<dbReference type="GO" id="GO:0006261">
    <property type="term" value="P:DNA-templated DNA replication"/>
    <property type="evidence" value="ECO:0007669"/>
    <property type="project" value="UniProtKB-UniRule"/>
</dbReference>
<dbReference type="FunFam" id="3.90.199.10:FF:000001">
    <property type="entry name" value="DNA gyrase subunit A"/>
    <property type="match status" value="1"/>
</dbReference>
<comment type="caution">
    <text evidence="12">The sequence shown here is derived from an EMBL/GenBank/DDBJ whole genome shotgun (WGS) entry which is preliminary data.</text>
</comment>
<feature type="short sequence motif" description="GyrA-box" evidence="8">
    <location>
        <begin position="538"/>
        <end position="544"/>
    </location>
</feature>
<evidence type="ECO:0000256" key="4">
    <source>
        <dbReference type="ARBA" id="ARBA00022840"/>
    </source>
</evidence>
<dbReference type="NCBIfam" id="NF004044">
    <property type="entry name" value="PRK05561.1"/>
    <property type="match status" value="1"/>
</dbReference>
<dbReference type="GO" id="GO:0009330">
    <property type="term" value="C:DNA topoisomerase type II (double strand cut, ATP-hydrolyzing) complex"/>
    <property type="evidence" value="ECO:0007669"/>
    <property type="project" value="TreeGrafter"/>
</dbReference>
<proteinExistence type="inferred from homology"/>
<dbReference type="InterPro" id="IPR035516">
    <property type="entry name" value="Gyrase/topoIV_suA_C"/>
</dbReference>
<dbReference type="SMART" id="SM00434">
    <property type="entry name" value="TOP4c"/>
    <property type="match status" value="1"/>
</dbReference>
<dbReference type="GO" id="GO:0006265">
    <property type="term" value="P:DNA topological change"/>
    <property type="evidence" value="ECO:0007669"/>
    <property type="project" value="UniProtKB-UniRule"/>
</dbReference>
<feature type="compositionally biased region" description="Low complexity" evidence="10">
    <location>
        <begin position="891"/>
        <end position="912"/>
    </location>
</feature>
<protein>
    <recommendedName>
        <fullName evidence="8">DNA gyrase subunit A</fullName>
        <ecNumber evidence="8">5.6.2.2</ecNumber>
    </recommendedName>
</protein>
<dbReference type="Gene3D" id="2.120.10.90">
    <property type="entry name" value="DNA gyrase/topoisomerase IV, subunit A, C-terminal"/>
    <property type="match status" value="1"/>
</dbReference>
<dbReference type="Gene3D" id="3.90.199.10">
    <property type="entry name" value="Topoisomerase II, domain 5"/>
    <property type="match status" value="1"/>
</dbReference>
<evidence type="ECO:0000256" key="2">
    <source>
        <dbReference type="ARBA" id="ARBA00008263"/>
    </source>
</evidence>
<feature type="region of interest" description="Disordered" evidence="10">
    <location>
        <begin position="883"/>
        <end position="912"/>
    </location>
</feature>
<dbReference type="HAMAP" id="MF_01897">
    <property type="entry name" value="GyrA"/>
    <property type="match status" value="1"/>
</dbReference>
<evidence type="ECO:0000256" key="9">
    <source>
        <dbReference type="PROSITE-ProRule" id="PRU01384"/>
    </source>
</evidence>
<keyword evidence="5 8" id="KW-0799">Topoisomerase</keyword>
<dbReference type="SUPFAM" id="SSF101904">
    <property type="entry name" value="GyrA/ParC C-terminal domain-like"/>
    <property type="match status" value="1"/>
</dbReference>
<evidence type="ECO:0000256" key="6">
    <source>
        <dbReference type="ARBA" id="ARBA00023125"/>
    </source>
</evidence>
<keyword evidence="4 8" id="KW-0067">ATP-binding</keyword>
<dbReference type="PANTHER" id="PTHR43493">
    <property type="entry name" value="DNA GYRASE/TOPOISOMERASE SUBUNIT A"/>
    <property type="match status" value="1"/>
</dbReference>
<evidence type="ECO:0000256" key="7">
    <source>
        <dbReference type="ARBA" id="ARBA00023235"/>
    </source>
</evidence>
<organism evidence="12 13">
    <name type="scientific">Acetobacter oeni</name>
    <dbReference type="NCBI Taxonomy" id="304077"/>
    <lineage>
        <taxon>Bacteria</taxon>
        <taxon>Pseudomonadati</taxon>
        <taxon>Pseudomonadota</taxon>
        <taxon>Alphaproteobacteria</taxon>
        <taxon>Acetobacterales</taxon>
        <taxon>Acetobacteraceae</taxon>
        <taxon>Acetobacter</taxon>
    </lineage>
</organism>
<evidence type="ECO:0000313" key="12">
    <source>
        <dbReference type="EMBL" id="GEN62207.1"/>
    </source>
</evidence>
<dbReference type="InterPro" id="IPR002205">
    <property type="entry name" value="Topo_IIA_dom_A"/>
</dbReference>
<comment type="function">
    <text evidence="8">A type II topoisomerase that negatively supercoils closed circular double-stranded (ds) DNA in an ATP-dependent manner to modulate DNA topology and maintain chromosomes in an underwound state. Negative supercoiling favors strand separation, and DNA replication, transcription, recombination and repair, all of which involve strand separation. Also able to catalyze the interconversion of other topological isomers of dsDNA rings, including catenanes and knotted rings. Type II topoisomerases break and join 2 DNA strands simultaneously in an ATP-dependent manner.</text>
</comment>
<dbReference type="Gene3D" id="3.30.1360.40">
    <property type="match status" value="1"/>
</dbReference>
<dbReference type="CDD" id="cd00187">
    <property type="entry name" value="TOP4c"/>
    <property type="match status" value="1"/>
</dbReference>
<dbReference type="AlphaFoldDB" id="A0A511XGX6"/>
<dbReference type="GO" id="GO:0003677">
    <property type="term" value="F:DNA binding"/>
    <property type="evidence" value="ECO:0007669"/>
    <property type="project" value="UniProtKB-UniRule"/>
</dbReference>
<dbReference type="Pfam" id="PF00521">
    <property type="entry name" value="DNA_topoisoIV"/>
    <property type="match status" value="1"/>
</dbReference>
<gene>
    <name evidence="8 12" type="primary">gyrA</name>
    <name evidence="12" type="ORF">AOE01nite_04310</name>
</gene>
<dbReference type="PROSITE" id="PS52040">
    <property type="entry name" value="TOPO_IIA"/>
    <property type="match status" value="1"/>
</dbReference>
<sequence length="912" mass="99467">MRSSYLAYAMSVIVARALPDVRDGLKPVHRRILYAMRESGFTADKPYRKSARAVGDVMGKYHPHGDSSIYDAMVRMAQHWSMRVKLIDGQGNFGSVDGDSPAAMRYTEARLAKASSFLLDDIDRDTVDFQPNYDESESEPTVLPAAFPNLLVNGATGIAVGMATNIPTHNPGEVIDAALAMIRNPDITLEELMEIIPGPDFPTGGIILGRTGIRNAFATGRGSVITRARAEIEEIRKDRKAIIITEIPYQVNKATLQEKIAELVRDKTSDRHIEGISDIRDESDRSGMRVVIELKREATPEVVLNQLYRFTQLQTSFGVNMLALNGGQPKLMGLMEVLSAFIAFREEVIMRRARFDLAKARDRGHILVGLVIAVANIDAVIALIRAAPDAATARESLMAAQWDAADVEPLLALIHDEGNVVVDGRVRLTEAQARGILELRLQRLTGLEREKIQSELSEVAVKINELLEIIRSRPRRLEVMCDELLAARAEIATPRMTEIADYAGDQDDESLIEPGLMVVTITRDGFIKRTPLEVFRAQNRGGRGRTAAGRRGDDIVVRSFNAHTHQWVLFFSSGGKAYREKVWRLPEASPTAKGRALVNLLPDLGGDSITAVLPLPQDEDLWEALHLVFATASGGVRRNRLSDFRNIRSSGLIAMKLDENDSLIGVATCRVGQDVFLATRGARCIRFQITDDILRVFAGRDSSGVRGIRLGEGDRVISLCVLNHVDATVEERALYLRAANAKRRAENAADEGADEGAESDEIVSLPEGSDLSQERFDELEAAEEILLTVSDAGFGRRSSAYDYRVSGRGGLGITNMNFSASKRGSAVVATLPVLAGTDVMLVTDAGRLIRVPVDQVRVMSRQASGVTLLRLDGKESVTSVFPVLEDDSADEPGTGADPAGEPGAADSGSDDA</sequence>
<dbReference type="GO" id="GO:0005524">
    <property type="term" value="F:ATP binding"/>
    <property type="evidence" value="ECO:0007669"/>
    <property type="project" value="UniProtKB-UniRule"/>
</dbReference>
<evidence type="ECO:0000313" key="13">
    <source>
        <dbReference type="Proteomes" id="UP000321746"/>
    </source>
</evidence>
<dbReference type="InterPro" id="IPR050220">
    <property type="entry name" value="Type_II_DNA_Topoisomerases"/>
</dbReference>
<comment type="miscellaneous">
    <text evidence="8">Few gyrases are as efficient as E.coli at forming negative supercoils. Not all organisms have 2 type II topoisomerases; in organisms with a single type II topoisomerase this enzyme also has to decatenate newly replicated chromosomes.</text>
</comment>
<dbReference type="Pfam" id="PF03989">
    <property type="entry name" value="DNA_gyraseA_C"/>
    <property type="match status" value="6"/>
</dbReference>
<dbReference type="PANTHER" id="PTHR43493:SF5">
    <property type="entry name" value="DNA GYRASE SUBUNIT A, CHLOROPLASTIC_MITOCHONDRIAL"/>
    <property type="match status" value="1"/>
</dbReference>
<keyword evidence="6 8" id="KW-0238">DNA-binding</keyword>
<evidence type="ECO:0000256" key="3">
    <source>
        <dbReference type="ARBA" id="ARBA00022741"/>
    </source>
</evidence>
<keyword evidence="13" id="KW-1185">Reference proteome</keyword>
<dbReference type="InterPro" id="IPR005743">
    <property type="entry name" value="GyrA"/>
</dbReference>
<dbReference type="FunFam" id="1.10.268.10:FF:000001">
    <property type="entry name" value="DNA gyrase subunit A"/>
    <property type="match status" value="1"/>
</dbReference>
<dbReference type="FunFam" id="3.30.1360.40:FF:000002">
    <property type="entry name" value="DNA gyrase subunit A"/>
    <property type="match status" value="1"/>
</dbReference>